<accession>A0AAD4X8S7</accession>
<protein>
    <submittedName>
        <fullName evidence="1">Uncharacterized protein</fullName>
    </submittedName>
</protein>
<evidence type="ECO:0000313" key="1">
    <source>
        <dbReference type="EMBL" id="KAI3861642.1"/>
    </source>
</evidence>
<proteinExistence type="predicted"/>
<name>A0AAD4X8S7_9MAGN</name>
<organism evidence="1 2">
    <name type="scientific">Papaver atlanticum</name>
    <dbReference type="NCBI Taxonomy" id="357466"/>
    <lineage>
        <taxon>Eukaryota</taxon>
        <taxon>Viridiplantae</taxon>
        <taxon>Streptophyta</taxon>
        <taxon>Embryophyta</taxon>
        <taxon>Tracheophyta</taxon>
        <taxon>Spermatophyta</taxon>
        <taxon>Magnoliopsida</taxon>
        <taxon>Ranunculales</taxon>
        <taxon>Papaveraceae</taxon>
        <taxon>Papaveroideae</taxon>
        <taxon>Papaver</taxon>
    </lineage>
</organism>
<comment type="caution">
    <text evidence="1">The sequence shown here is derived from an EMBL/GenBank/DDBJ whole genome shotgun (WGS) entry which is preliminary data.</text>
</comment>
<sequence>MENEQDAGYVGIPMSENTRLILESWWWWLELRQMVEKNETEDVKDLNPLSDLVLTKVEEAEKGLLVDYF</sequence>
<dbReference type="AlphaFoldDB" id="A0AAD4X8S7"/>
<keyword evidence="2" id="KW-1185">Reference proteome</keyword>
<reference evidence="1" key="1">
    <citation type="submission" date="2022-04" db="EMBL/GenBank/DDBJ databases">
        <title>A functionally conserved STORR gene fusion in Papaver species that diverged 16.8 million years ago.</title>
        <authorList>
            <person name="Catania T."/>
        </authorList>
    </citation>
    <scope>NUCLEOTIDE SEQUENCE</scope>
    <source>
        <strain evidence="1">S-188037</strain>
    </source>
</reference>
<evidence type="ECO:0000313" key="2">
    <source>
        <dbReference type="Proteomes" id="UP001202328"/>
    </source>
</evidence>
<gene>
    <name evidence="1" type="ORF">MKW98_000594</name>
</gene>
<dbReference type="EMBL" id="JAJJMB010014260">
    <property type="protein sequence ID" value="KAI3861642.1"/>
    <property type="molecule type" value="Genomic_DNA"/>
</dbReference>
<dbReference type="Proteomes" id="UP001202328">
    <property type="component" value="Unassembled WGS sequence"/>
</dbReference>